<gene>
    <name evidence="1" type="ORF">WY13_01769</name>
</gene>
<dbReference type="EMBL" id="LITT01000016">
    <property type="protein sequence ID" value="OAA88574.1"/>
    <property type="molecule type" value="Genomic_DNA"/>
</dbReference>
<dbReference type="AlphaFoldDB" id="A0A168Q2W7"/>
<dbReference type="PATRIC" id="fig|1538.10.peg.2216"/>
<organism evidence="1 2">
    <name type="scientific">Clostridium ljungdahlii</name>
    <dbReference type="NCBI Taxonomy" id="1538"/>
    <lineage>
        <taxon>Bacteria</taxon>
        <taxon>Bacillati</taxon>
        <taxon>Bacillota</taxon>
        <taxon>Clostridia</taxon>
        <taxon>Eubacteriales</taxon>
        <taxon>Clostridiaceae</taxon>
        <taxon>Clostridium</taxon>
    </lineage>
</organism>
<proteinExistence type="predicted"/>
<evidence type="ECO:0000313" key="2">
    <source>
        <dbReference type="Proteomes" id="UP000077407"/>
    </source>
</evidence>
<reference evidence="1 2" key="1">
    <citation type="journal article" date="2015" name="Biotechnol. Bioeng.">
        <title>Genome sequence and phenotypic characterization of Caulobacter segnis.</title>
        <authorList>
            <person name="Patel S."/>
            <person name="Fletcher B."/>
            <person name="Scott D.C."/>
            <person name="Ely B."/>
        </authorList>
    </citation>
    <scope>NUCLEOTIDE SEQUENCE [LARGE SCALE GENOMIC DNA]</scope>
    <source>
        <strain evidence="1 2">ERI-2</strain>
    </source>
</reference>
<name>A0A168Q2W7_9CLOT</name>
<evidence type="ECO:0000313" key="1">
    <source>
        <dbReference type="EMBL" id="OAA88574.1"/>
    </source>
</evidence>
<sequence>MIISYINKNKHWLKLVLILILFTGYSKNKNEIII</sequence>
<comment type="caution">
    <text evidence="1">The sequence shown here is derived from an EMBL/GenBank/DDBJ whole genome shotgun (WGS) entry which is preliminary data.</text>
</comment>
<accession>A0A168Q2W7</accession>
<dbReference type="Proteomes" id="UP000077407">
    <property type="component" value="Unassembled WGS sequence"/>
</dbReference>
<protein>
    <submittedName>
        <fullName evidence="1">Uncharacterized protein</fullName>
    </submittedName>
</protein>